<name>A0A6J4PJB4_9CYAN</name>
<sequence>MTRLGVEGRIRRLQLSESTVMDSLNDLFQKTLYFGAGLVAYTIEKIEHLDESVSALQTEVQQTVDELIARGEQVMTQTQRSSDETDWQVAPLRRRLVMLLNGNESLATHLVEEAQNEYPDRSLMWIYEKVIHDLERNRGL</sequence>
<dbReference type="EMBL" id="CADCTY010002340">
    <property type="protein sequence ID" value="CAA9417871.1"/>
    <property type="molecule type" value="Genomic_DNA"/>
</dbReference>
<protein>
    <submittedName>
        <fullName evidence="1">Uncharacterized protein</fullName>
    </submittedName>
</protein>
<reference evidence="1" key="1">
    <citation type="submission" date="2020-02" db="EMBL/GenBank/DDBJ databases">
        <authorList>
            <person name="Meier V. D."/>
        </authorList>
    </citation>
    <scope>NUCLEOTIDE SEQUENCE</scope>
    <source>
        <strain evidence="1">AVDCRST_MAG94</strain>
    </source>
</reference>
<organism evidence="1">
    <name type="scientific">uncultured Leptolyngbya sp</name>
    <dbReference type="NCBI Taxonomy" id="332963"/>
    <lineage>
        <taxon>Bacteria</taxon>
        <taxon>Bacillati</taxon>
        <taxon>Cyanobacteriota</taxon>
        <taxon>Cyanophyceae</taxon>
        <taxon>Leptolyngbyales</taxon>
        <taxon>Leptolyngbyaceae</taxon>
        <taxon>Leptolyngbya group</taxon>
        <taxon>Leptolyngbya</taxon>
        <taxon>environmental samples</taxon>
    </lineage>
</organism>
<evidence type="ECO:0000313" key="1">
    <source>
        <dbReference type="EMBL" id="CAA9417871.1"/>
    </source>
</evidence>
<dbReference type="AlphaFoldDB" id="A0A6J4PJB4"/>
<accession>A0A6J4PJB4</accession>
<proteinExistence type="predicted"/>
<gene>
    <name evidence="1" type="ORF">AVDCRST_MAG94-6806</name>
</gene>